<name>A0ABU4E5R9_9ENTR</name>
<organism evidence="1 2">
    <name type="scientific">Atlantibacter subterraneus</name>
    <dbReference type="NCBI Taxonomy" id="255519"/>
    <lineage>
        <taxon>Bacteria</taxon>
        <taxon>Pseudomonadati</taxon>
        <taxon>Pseudomonadota</taxon>
        <taxon>Gammaproteobacteria</taxon>
        <taxon>Enterobacterales</taxon>
        <taxon>Enterobacteriaceae</taxon>
        <taxon>Atlantibacter</taxon>
    </lineage>
</organism>
<dbReference type="Pfam" id="PF07128">
    <property type="entry name" value="DUF1380"/>
    <property type="match status" value="1"/>
</dbReference>
<dbReference type="Proteomes" id="UP001187066">
    <property type="component" value="Unassembled WGS sequence"/>
</dbReference>
<evidence type="ECO:0000313" key="2">
    <source>
        <dbReference type="Proteomes" id="UP001187066"/>
    </source>
</evidence>
<sequence length="141" mass="15760">MYGRRQELCNELENMFAPEEPLALLVWTEDSIQEICCFNNESPVTDEETRGVLSLIGRTPMSEYQKQGISAASVSGLLARHRADADRRVEVPVRTLVALVDWAERELIARESEVWAAGALAPESYGQVNQDIKLLKQLSGI</sequence>
<dbReference type="InterPro" id="IPR009811">
    <property type="entry name" value="DUF1380"/>
</dbReference>
<accession>A0ABU4E5R9</accession>
<keyword evidence="2" id="KW-1185">Reference proteome</keyword>
<protein>
    <submittedName>
        <fullName evidence="1">DUF1380 family protein</fullName>
    </submittedName>
</protein>
<proteinExistence type="predicted"/>
<evidence type="ECO:0000313" key="1">
    <source>
        <dbReference type="EMBL" id="MDV7024475.1"/>
    </source>
</evidence>
<dbReference type="RefSeq" id="WP_317678995.1">
    <property type="nucleotide sequence ID" value="NZ_JAWLOF010000014.1"/>
</dbReference>
<reference evidence="1 2" key="1">
    <citation type="submission" date="2023-10" db="EMBL/GenBank/DDBJ databases">
        <authorList>
            <person name="Dale J."/>
        </authorList>
    </citation>
    <scope>NUCLEOTIDE SEQUENCE [LARGE SCALE GENOMIC DNA]</scope>
    <source>
        <strain evidence="1 2">2023EL-00970</strain>
    </source>
</reference>
<dbReference type="EMBL" id="JAWLOF010000014">
    <property type="protein sequence ID" value="MDV7024475.1"/>
    <property type="molecule type" value="Genomic_DNA"/>
</dbReference>
<comment type="caution">
    <text evidence="1">The sequence shown here is derived from an EMBL/GenBank/DDBJ whole genome shotgun (WGS) entry which is preliminary data.</text>
</comment>
<gene>
    <name evidence="1" type="ORF">R4P48_17545</name>
</gene>